<dbReference type="Proteomes" id="UP000003379">
    <property type="component" value="Unassembled WGS sequence"/>
</dbReference>
<dbReference type="PATRIC" id="fig|796940.3.peg.444"/>
<evidence type="ECO:0000313" key="3">
    <source>
        <dbReference type="EMBL" id="EHL19831.1"/>
    </source>
</evidence>
<feature type="domain" description="SLH" evidence="2">
    <location>
        <begin position="47"/>
        <end position="100"/>
    </location>
</feature>
<evidence type="ECO:0000313" key="4">
    <source>
        <dbReference type="Proteomes" id="UP000003379"/>
    </source>
</evidence>
<evidence type="ECO:0000259" key="2">
    <source>
        <dbReference type="PROSITE" id="PS51272"/>
    </source>
</evidence>
<dbReference type="HOGENOM" id="CLU_180765_0_0_9"/>
<name>G9XAZ7_9FIRM</name>
<dbReference type="AlphaFoldDB" id="G9XAZ7"/>
<protein>
    <recommendedName>
        <fullName evidence="2">SLH domain-containing protein</fullName>
    </recommendedName>
</protein>
<dbReference type="PROSITE" id="PS51272">
    <property type="entry name" value="SLH"/>
    <property type="match status" value="1"/>
</dbReference>
<reference evidence="3 4" key="1">
    <citation type="submission" date="2011-08" db="EMBL/GenBank/DDBJ databases">
        <title>The Genome Sequence of Eubacteriaceae bacterium CM5.</title>
        <authorList>
            <consortium name="The Broad Institute Genome Sequencing Platform"/>
            <person name="Earl A."/>
            <person name="Ward D."/>
            <person name="Feldgarden M."/>
            <person name="Gevers D."/>
            <person name="Sizova M."/>
            <person name="Hazen A."/>
            <person name="Epstein S."/>
            <person name="Young S.K."/>
            <person name="Zeng Q."/>
            <person name="Gargeya S."/>
            <person name="Fitzgerald M."/>
            <person name="Haas B."/>
            <person name="Abouelleil A."/>
            <person name="Alvarado L."/>
            <person name="Arachchi H.M."/>
            <person name="Berlin A."/>
            <person name="Brown A."/>
            <person name="Chapman S.B."/>
            <person name="Chen Z."/>
            <person name="Dunbar C."/>
            <person name="Freedman E."/>
            <person name="Gearin G."/>
            <person name="Gellesch M."/>
            <person name="Goldberg J."/>
            <person name="Griggs A."/>
            <person name="Gujja S."/>
            <person name="Heiman D."/>
            <person name="Howarth C."/>
            <person name="Larson L."/>
            <person name="Lui A."/>
            <person name="MacDonald P.J.P."/>
            <person name="Montmayeur A."/>
            <person name="Murphy C."/>
            <person name="Neiman D."/>
            <person name="Pearson M."/>
            <person name="Priest M."/>
            <person name="Roberts A."/>
            <person name="Saif S."/>
            <person name="Shea T."/>
            <person name="Shenoy N."/>
            <person name="Sisk P."/>
            <person name="Stolte C."/>
            <person name="Sykes S."/>
            <person name="Wortman J."/>
            <person name="Nusbaum C."/>
            <person name="Birren B."/>
        </authorList>
    </citation>
    <scope>NUCLEOTIDE SEQUENCE [LARGE SCALE GENOMIC DNA]</scope>
    <source>
        <strain evidence="3 4">CM5</strain>
    </source>
</reference>
<evidence type="ECO:0000256" key="1">
    <source>
        <dbReference type="ARBA" id="ARBA00022737"/>
    </source>
</evidence>
<accession>G9XAZ7</accession>
<keyword evidence="1" id="KW-0677">Repeat</keyword>
<gene>
    <name evidence="3" type="ORF">HMPREF9628_01164</name>
</gene>
<organism evidence="3 4">
    <name type="scientific">Peptoanaerobacter stomatis</name>
    <dbReference type="NCBI Taxonomy" id="796937"/>
    <lineage>
        <taxon>Bacteria</taxon>
        <taxon>Bacillati</taxon>
        <taxon>Bacillota</taxon>
        <taxon>Clostridia</taxon>
        <taxon>Peptostreptococcales</taxon>
        <taxon>Filifactoraceae</taxon>
        <taxon>Peptoanaerobacter</taxon>
    </lineage>
</organism>
<sequence>MENKIFIQDDKGNFRPESKITRAELFVVIAKLKDIKPLDNTRAKEVLSKYTDLGSIPSWAIGYASALVEKGIVSGEDNKINANDMLTREQLATIFANIVE</sequence>
<dbReference type="EMBL" id="AFZG01000014">
    <property type="protein sequence ID" value="EHL19831.1"/>
    <property type="molecule type" value="Genomic_DNA"/>
</dbReference>
<comment type="caution">
    <text evidence="3">The sequence shown here is derived from an EMBL/GenBank/DDBJ whole genome shotgun (WGS) entry which is preliminary data.</text>
</comment>
<dbReference type="Pfam" id="PF00395">
    <property type="entry name" value="SLH"/>
    <property type="match status" value="2"/>
</dbReference>
<dbReference type="InterPro" id="IPR001119">
    <property type="entry name" value="SLH_dom"/>
</dbReference>
<proteinExistence type="predicted"/>